<reference evidence="2 3" key="1">
    <citation type="submission" date="2019-11" db="EMBL/GenBank/DDBJ databases">
        <title>Acidiferrimicrobium australis gen. nov., sp. nov., an acidophilic and obligately heterotrophic, member of the Actinobacteria that catalyses dissimilatory oxido- reduction of iron isolated from metal-rich acidic water in Chile.</title>
        <authorList>
            <person name="Gonzalez D."/>
            <person name="Huber K."/>
            <person name="Hedrich S."/>
            <person name="Rojas-Villalobos C."/>
            <person name="Quatrini R."/>
            <person name="Dinamarca M.A."/>
            <person name="Schwarz A."/>
            <person name="Canales C."/>
            <person name="Nancucheo I."/>
        </authorList>
    </citation>
    <scope>NUCLEOTIDE SEQUENCE [LARGE SCALE GENOMIC DNA]</scope>
    <source>
        <strain evidence="2 3">USS-CCA1</strain>
    </source>
</reference>
<evidence type="ECO:0000256" key="1">
    <source>
        <dbReference type="SAM" id="MobiDB-lite"/>
    </source>
</evidence>
<name>A0ABW9QSE8_9ACTN</name>
<proteinExistence type="predicted"/>
<keyword evidence="3" id="KW-1185">Reference proteome</keyword>
<dbReference type="SUPFAM" id="SSF48295">
    <property type="entry name" value="TrpR-like"/>
    <property type="match status" value="1"/>
</dbReference>
<sequence>MLSAETKWEIFLQITSGEITQADAARKWSVDVSTIIGIRRTVKDAALAALAAKPAGRPRSGTGRWSRPARRSRS</sequence>
<evidence type="ECO:0000313" key="2">
    <source>
        <dbReference type="EMBL" id="MST32291.1"/>
    </source>
</evidence>
<gene>
    <name evidence="2" type="ORF">GHK86_06085</name>
</gene>
<organism evidence="2 3">
    <name type="scientific">Acidiferrimicrobium australe</name>
    <dbReference type="NCBI Taxonomy" id="2664430"/>
    <lineage>
        <taxon>Bacteria</taxon>
        <taxon>Bacillati</taxon>
        <taxon>Actinomycetota</taxon>
        <taxon>Acidimicrobiia</taxon>
        <taxon>Acidimicrobiales</taxon>
        <taxon>Acidimicrobiaceae</taxon>
        <taxon>Acidiferrimicrobium</taxon>
    </lineage>
</organism>
<evidence type="ECO:0008006" key="4">
    <source>
        <dbReference type="Google" id="ProtNLM"/>
    </source>
</evidence>
<dbReference type="EMBL" id="WJHE01000264">
    <property type="protein sequence ID" value="MST32291.1"/>
    <property type="molecule type" value="Genomic_DNA"/>
</dbReference>
<dbReference type="InterPro" id="IPR010921">
    <property type="entry name" value="Trp_repressor/repl_initiator"/>
</dbReference>
<dbReference type="Proteomes" id="UP000437736">
    <property type="component" value="Unassembled WGS sequence"/>
</dbReference>
<protein>
    <recommendedName>
        <fullName evidence="4">Helix-turn-helix domain-containing protein</fullName>
    </recommendedName>
</protein>
<accession>A0ABW9QSE8</accession>
<comment type="caution">
    <text evidence="2">The sequence shown here is derived from an EMBL/GenBank/DDBJ whole genome shotgun (WGS) entry which is preliminary data.</text>
</comment>
<evidence type="ECO:0000313" key="3">
    <source>
        <dbReference type="Proteomes" id="UP000437736"/>
    </source>
</evidence>
<feature type="region of interest" description="Disordered" evidence="1">
    <location>
        <begin position="51"/>
        <end position="74"/>
    </location>
</feature>